<sequence length="98" mass="10835">MPSASATISSLPVSLSLRLHNSRATLLCLATPSPLSINLSTLPKKEETEWRLLCLRHENVPSENNGSESKDELAGDFVKPKGDKSKELNENWLLTLHK</sequence>
<feature type="compositionally biased region" description="Basic and acidic residues" evidence="1">
    <location>
        <begin position="68"/>
        <end position="84"/>
    </location>
</feature>
<dbReference type="EMBL" id="JASCZI010002441">
    <property type="protein sequence ID" value="MED6116187.1"/>
    <property type="molecule type" value="Genomic_DNA"/>
</dbReference>
<evidence type="ECO:0000313" key="2">
    <source>
        <dbReference type="EMBL" id="MED6116187.1"/>
    </source>
</evidence>
<keyword evidence="3" id="KW-1185">Reference proteome</keyword>
<dbReference type="Proteomes" id="UP001341840">
    <property type="component" value="Unassembled WGS sequence"/>
</dbReference>
<feature type="region of interest" description="Disordered" evidence="1">
    <location>
        <begin position="60"/>
        <end position="84"/>
    </location>
</feature>
<name>A0ABU6QXM9_9FABA</name>
<comment type="caution">
    <text evidence="2">The sequence shown here is derived from an EMBL/GenBank/DDBJ whole genome shotgun (WGS) entry which is preliminary data.</text>
</comment>
<evidence type="ECO:0000256" key="1">
    <source>
        <dbReference type="SAM" id="MobiDB-lite"/>
    </source>
</evidence>
<protein>
    <submittedName>
        <fullName evidence="2">Uncharacterized protein</fullName>
    </submittedName>
</protein>
<organism evidence="2 3">
    <name type="scientific">Stylosanthes scabra</name>
    <dbReference type="NCBI Taxonomy" id="79078"/>
    <lineage>
        <taxon>Eukaryota</taxon>
        <taxon>Viridiplantae</taxon>
        <taxon>Streptophyta</taxon>
        <taxon>Embryophyta</taxon>
        <taxon>Tracheophyta</taxon>
        <taxon>Spermatophyta</taxon>
        <taxon>Magnoliopsida</taxon>
        <taxon>eudicotyledons</taxon>
        <taxon>Gunneridae</taxon>
        <taxon>Pentapetalae</taxon>
        <taxon>rosids</taxon>
        <taxon>fabids</taxon>
        <taxon>Fabales</taxon>
        <taxon>Fabaceae</taxon>
        <taxon>Papilionoideae</taxon>
        <taxon>50 kb inversion clade</taxon>
        <taxon>dalbergioids sensu lato</taxon>
        <taxon>Dalbergieae</taxon>
        <taxon>Pterocarpus clade</taxon>
        <taxon>Stylosanthes</taxon>
    </lineage>
</organism>
<feature type="non-terminal residue" evidence="2">
    <location>
        <position position="98"/>
    </location>
</feature>
<reference evidence="2 3" key="1">
    <citation type="journal article" date="2023" name="Plants (Basel)">
        <title>Bridging the Gap: Combining Genomics and Transcriptomics Approaches to Understand Stylosanthes scabra, an Orphan Legume from the Brazilian Caatinga.</title>
        <authorList>
            <person name="Ferreira-Neto J.R.C."/>
            <person name="da Silva M.D."/>
            <person name="Binneck E."/>
            <person name="de Melo N.F."/>
            <person name="da Silva R.H."/>
            <person name="de Melo A.L.T.M."/>
            <person name="Pandolfi V."/>
            <person name="Bustamante F.O."/>
            <person name="Brasileiro-Vidal A.C."/>
            <person name="Benko-Iseppon A.M."/>
        </authorList>
    </citation>
    <scope>NUCLEOTIDE SEQUENCE [LARGE SCALE GENOMIC DNA]</scope>
    <source>
        <tissue evidence="2">Leaves</tissue>
    </source>
</reference>
<accession>A0ABU6QXM9</accession>
<proteinExistence type="predicted"/>
<evidence type="ECO:0000313" key="3">
    <source>
        <dbReference type="Proteomes" id="UP001341840"/>
    </source>
</evidence>
<gene>
    <name evidence="2" type="ORF">PIB30_097839</name>
</gene>